<keyword evidence="11" id="KW-0969">Cilium</keyword>
<dbReference type="Proteomes" id="UP000294489">
    <property type="component" value="Unassembled WGS sequence"/>
</dbReference>
<comment type="similarity">
    <text evidence="2">Belongs to the FliJ family.</text>
</comment>
<evidence type="ECO:0000256" key="3">
    <source>
        <dbReference type="ARBA" id="ARBA00020392"/>
    </source>
</evidence>
<keyword evidence="13" id="KW-1185">Reference proteome</keyword>
<evidence type="ECO:0000256" key="1">
    <source>
        <dbReference type="ARBA" id="ARBA00004413"/>
    </source>
</evidence>
<reference evidence="12 14" key="2">
    <citation type="submission" date="2019-03" db="EMBL/GenBank/DDBJ databases">
        <title>Freshwater and sediment microbial communities from various areas in North America, analyzing microbe dynamics in response to fracking.</title>
        <authorList>
            <person name="Lamendella R."/>
        </authorList>
    </citation>
    <scope>NUCLEOTIDE SEQUENCE [LARGE SCALE GENOMIC DNA]</scope>
    <source>
        <strain evidence="12 14">6_TX</strain>
    </source>
</reference>
<dbReference type="Gene3D" id="1.10.287.1700">
    <property type="match status" value="1"/>
</dbReference>
<keyword evidence="7" id="KW-1005">Bacterial flagellum biogenesis</keyword>
<gene>
    <name evidence="12" type="ORF">DFO67_104247</name>
    <name evidence="11" type="ORF">SAMN04487959_104134</name>
</gene>
<dbReference type="STRING" id="442341.SAMN04487959_104134"/>
<dbReference type="PANTHER" id="PTHR38786:SF1">
    <property type="entry name" value="FLAGELLAR FLIJ PROTEIN"/>
    <property type="match status" value="1"/>
</dbReference>
<dbReference type="GO" id="GO:0006935">
    <property type="term" value="P:chemotaxis"/>
    <property type="evidence" value="ECO:0007669"/>
    <property type="project" value="UniProtKB-KW"/>
</dbReference>
<evidence type="ECO:0000256" key="7">
    <source>
        <dbReference type="ARBA" id="ARBA00022795"/>
    </source>
</evidence>
<sequence>MAQATTPLDTLISLTRDSRDSASIELGNSRRDLQNAKSQLETLTRYRLEYRQRLQQAMESGIGPDSWRNYQQFLASLDAAIARARQTLGERETRVNQGQKRWQNEQRKLSAYDTLATRRDTAAQQRANRQEQRLADEMAAGLVLRRQRQDTNSESSH</sequence>
<dbReference type="InterPro" id="IPR018006">
    <property type="entry name" value="Flag_FliJ_proteobac"/>
</dbReference>
<dbReference type="GO" id="GO:0005886">
    <property type="term" value="C:plasma membrane"/>
    <property type="evidence" value="ECO:0007669"/>
    <property type="project" value="UniProtKB-SubCell"/>
</dbReference>
<dbReference type="RefSeq" id="WP_208324628.1">
    <property type="nucleotide sequence ID" value="NZ_FOPY01000004.1"/>
</dbReference>
<reference evidence="11 13" key="1">
    <citation type="submission" date="2016-10" db="EMBL/GenBank/DDBJ databases">
        <authorList>
            <person name="de Groot N.N."/>
        </authorList>
    </citation>
    <scope>NUCLEOTIDE SEQUENCE [LARGE SCALE GENOMIC DNA]</scope>
    <source>
        <strain evidence="11 13">CGMCC 1.6848</strain>
    </source>
</reference>
<evidence type="ECO:0000256" key="2">
    <source>
        <dbReference type="ARBA" id="ARBA00010004"/>
    </source>
</evidence>
<dbReference type="EMBL" id="SOEC01000004">
    <property type="protein sequence ID" value="TDX30982.1"/>
    <property type="molecule type" value="Genomic_DNA"/>
</dbReference>
<dbReference type="GO" id="GO:0003774">
    <property type="term" value="F:cytoskeletal motor activity"/>
    <property type="evidence" value="ECO:0007669"/>
    <property type="project" value="InterPro"/>
</dbReference>
<organism evidence="11 13">
    <name type="scientific">Modicisalibacter xianhensis</name>
    <dbReference type="NCBI Taxonomy" id="442341"/>
    <lineage>
        <taxon>Bacteria</taxon>
        <taxon>Pseudomonadati</taxon>
        <taxon>Pseudomonadota</taxon>
        <taxon>Gammaproteobacteria</taxon>
        <taxon>Oceanospirillales</taxon>
        <taxon>Halomonadaceae</taxon>
        <taxon>Modicisalibacter</taxon>
    </lineage>
</organism>
<keyword evidence="6" id="KW-0145">Chemotaxis</keyword>
<dbReference type="GO" id="GO:0009288">
    <property type="term" value="C:bacterial-type flagellum"/>
    <property type="evidence" value="ECO:0007669"/>
    <property type="project" value="InterPro"/>
</dbReference>
<dbReference type="InterPro" id="IPR012823">
    <property type="entry name" value="Flagell_FliJ"/>
</dbReference>
<keyword evidence="5" id="KW-1003">Cell membrane</keyword>
<evidence type="ECO:0000256" key="4">
    <source>
        <dbReference type="ARBA" id="ARBA00022448"/>
    </source>
</evidence>
<keyword evidence="10" id="KW-1006">Bacterial flagellum protein export</keyword>
<dbReference type="InterPro" id="IPR053716">
    <property type="entry name" value="Flag_assembly_chemotaxis_eff"/>
</dbReference>
<evidence type="ECO:0000313" key="14">
    <source>
        <dbReference type="Proteomes" id="UP000294489"/>
    </source>
</evidence>
<keyword evidence="11" id="KW-0282">Flagellum</keyword>
<dbReference type="InterPro" id="IPR052570">
    <property type="entry name" value="FliJ"/>
</dbReference>
<evidence type="ECO:0000256" key="6">
    <source>
        <dbReference type="ARBA" id="ARBA00022500"/>
    </source>
</evidence>
<protein>
    <recommendedName>
        <fullName evidence="3">Flagellar FliJ protein</fullName>
    </recommendedName>
</protein>
<evidence type="ECO:0000256" key="5">
    <source>
        <dbReference type="ARBA" id="ARBA00022475"/>
    </source>
</evidence>
<evidence type="ECO:0000313" key="13">
    <source>
        <dbReference type="Proteomes" id="UP000199040"/>
    </source>
</evidence>
<comment type="subcellular location">
    <subcellularLocation>
        <location evidence="1">Cell membrane</location>
        <topology evidence="1">Peripheral membrane protein</topology>
        <orientation evidence="1">Cytoplasmic side</orientation>
    </subcellularLocation>
</comment>
<dbReference type="NCBIfam" id="TIGR02473">
    <property type="entry name" value="flagell_FliJ"/>
    <property type="match status" value="1"/>
</dbReference>
<dbReference type="GO" id="GO:0044781">
    <property type="term" value="P:bacterial-type flagellum organization"/>
    <property type="evidence" value="ECO:0007669"/>
    <property type="project" value="UniProtKB-KW"/>
</dbReference>
<evidence type="ECO:0000313" key="12">
    <source>
        <dbReference type="EMBL" id="TDX30982.1"/>
    </source>
</evidence>
<keyword evidence="11" id="KW-0966">Cell projection</keyword>
<dbReference type="PIRSF" id="PIRSF019404">
    <property type="entry name" value="FliJ"/>
    <property type="match status" value="1"/>
</dbReference>
<dbReference type="PANTHER" id="PTHR38786">
    <property type="entry name" value="FLAGELLAR FLIJ PROTEIN"/>
    <property type="match status" value="1"/>
</dbReference>
<accession>A0A1I3A4G9</accession>
<dbReference type="Proteomes" id="UP000199040">
    <property type="component" value="Unassembled WGS sequence"/>
</dbReference>
<keyword evidence="4" id="KW-0813">Transport</keyword>
<dbReference type="PRINTS" id="PR01004">
    <property type="entry name" value="FLGFLIJ"/>
</dbReference>
<dbReference type="GO" id="GO:0015031">
    <property type="term" value="P:protein transport"/>
    <property type="evidence" value="ECO:0007669"/>
    <property type="project" value="UniProtKB-KW"/>
</dbReference>
<dbReference type="EMBL" id="FOPY01000004">
    <property type="protein sequence ID" value="SFH45003.1"/>
    <property type="molecule type" value="Genomic_DNA"/>
</dbReference>
<evidence type="ECO:0000256" key="10">
    <source>
        <dbReference type="ARBA" id="ARBA00023225"/>
    </source>
</evidence>
<dbReference type="AlphaFoldDB" id="A0A1I3A4G9"/>
<name>A0A1I3A4G9_9GAMM</name>
<evidence type="ECO:0000256" key="9">
    <source>
        <dbReference type="ARBA" id="ARBA00023136"/>
    </source>
</evidence>
<evidence type="ECO:0000256" key="8">
    <source>
        <dbReference type="ARBA" id="ARBA00022927"/>
    </source>
</evidence>
<keyword evidence="8" id="KW-0653">Protein transport</keyword>
<dbReference type="Pfam" id="PF02050">
    <property type="entry name" value="FliJ"/>
    <property type="match status" value="1"/>
</dbReference>
<evidence type="ECO:0000313" key="11">
    <source>
        <dbReference type="EMBL" id="SFH45003.1"/>
    </source>
</evidence>
<keyword evidence="9" id="KW-0472">Membrane</keyword>
<dbReference type="GO" id="GO:0071973">
    <property type="term" value="P:bacterial-type flagellum-dependent cell motility"/>
    <property type="evidence" value="ECO:0007669"/>
    <property type="project" value="InterPro"/>
</dbReference>
<proteinExistence type="inferred from homology"/>